<evidence type="ECO:0000256" key="7">
    <source>
        <dbReference type="PROSITE-ProRule" id="PRU00221"/>
    </source>
</evidence>
<feature type="compositionally biased region" description="Basic and acidic residues" evidence="8">
    <location>
        <begin position="509"/>
        <end position="534"/>
    </location>
</feature>
<dbReference type="OrthoDB" id="339900at2759"/>
<name>A0A9P3GAD3_9APHY</name>
<dbReference type="GO" id="GO:0106004">
    <property type="term" value="P:tRNA (guanine-N7)-methylation"/>
    <property type="evidence" value="ECO:0007669"/>
    <property type="project" value="UniProtKB-UniRule"/>
</dbReference>
<comment type="subcellular location">
    <subcellularLocation>
        <location evidence="1 6">Nucleus</location>
    </subcellularLocation>
</comment>
<evidence type="ECO:0000256" key="4">
    <source>
        <dbReference type="ARBA" id="ARBA00022737"/>
    </source>
</evidence>
<keyword evidence="2 6" id="KW-0853">WD repeat</keyword>
<dbReference type="GO" id="GO:0005829">
    <property type="term" value="C:cytosol"/>
    <property type="evidence" value="ECO:0007669"/>
    <property type="project" value="TreeGrafter"/>
</dbReference>
<dbReference type="SUPFAM" id="SSF50978">
    <property type="entry name" value="WD40 repeat-like"/>
    <property type="match status" value="1"/>
</dbReference>
<dbReference type="HAMAP" id="MF_03056">
    <property type="entry name" value="TRM82"/>
    <property type="match status" value="1"/>
</dbReference>
<feature type="region of interest" description="Disordered" evidence="8">
    <location>
        <begin position="259"/>
        <end position="330"/>
    </location>
</feature>
<organism evidence="9 10">
    <name type="scientific">Phanerochaete sordida</name>
    <dbReference type="NCBI Taxonomy" id="48140"/>
    <lineage>
        <taxon>Eukaryota</taxon>
        <taxon>Fungi</taxon>
        <taxon>Dikarya</taxon>
        <taxon>Basidiomycota</taxon>
        <taxon>Agaricomycotina</taxon>
        <taxon>Agaricomycetes</taxon>
        <taxon>Polyporales</taxon>
        <taxon>Phanerochaetaceae</taxon>
        <taxon>Phanerochaete</taxon>
    </lineage>
</organism>
<sequence>MPSYPHTQLFVGSTTTLAVSGPHLQVLETQTGKVLHSTAALADAARDALVKAGPVRAADVDREFRHVALSGEDKKLKVWRLNGLELLSERELPKKPTDIHFTRDGQTIAVSDKFGDIFNYPLHPDPEKAAANKQQQAAAAADKRNAIVSHENPSDGTLVLGHTSLLTSFVLTEDNKYVVSADRDEHVRVSWFPQGFVVERFCLGHRKFVSAVHISAFAPSTLVSGGGDPELKLWDWMTGAHLGDVPVLAAVEPFIAVRPPKGKPGQYDDGDEDGPGAEKGRRKGRGKKGKGKGKAEAADEEKAEDAEDAVVGEASGSKAQADDAAAPAQTEEQPLVLVIRRIASVDAASQGRFVVFSAVGATALFFFQLPTDLKAQPVTAVSSIDLGKPVVDFSIDTSGQVWALVDGERQGSSAQDEDHLVRLLKFSDSKLVEVDEAPALLTSLNSQCKIPASVEDLKALDLYSALASMPKAVDAEHDPMRRNELESLEAAANPFDSSSRAETPVDGNAKTRELTQREAARLKRKQALEAKIKGDQASGNASAEPEEAREAKKARSEADAAQTAGEQADVQMQDAA</sequence>
<keyword evidence="10" id="KW-1185">Reference proteome</keyword>
<comment type="pathway">
    <text evidence="6">tRNA modification; N(7)-methylguanine-tRNA biosynthesis.</text>
</comment>
<comment type="caution">
    <text evidence="9">The sequence shown here is derived from an EMBL/GenBank/DDBJ whole genome shotgun (WGS) entry which is preliminary data.</text>
</comment>
<keyword evidence="3 6" id="KW-0819">tRNA processing</keyword>
<dbReference type="Gene3D" id="2.130.10.10">
    <property type="entry name" value="YVTN repeat-like/Quinoprotein amine dehydrogenase"/>
    <property type="match status" value="2"/>
</dbReference>
<reference evidence="9 10" key="1">
    <citation type="submission" date="2021-08" db="EMBL/GenBank/DDBJ databases">
        <title>Draft Genome Sequence of Phanerochaete sordida strain YK-624.</title>
        <authorList>
            <person name="Mori T."/>
            <person name="Dohra H."/>
            <person name="Suzuki T."/>
            <person name="Kawagishi H."/>
            <person name="Hirai H."/>
        </authorList>
    </citation>
    <scope>NUCLEOTIDE SEQUENCE [LARGE SCALE GENOMIC DNA]</scope>
    <source>
        <strain evidence="9 10">YK-624</strain>
    </source>
</reference>
<keyword evidence="4 6" id="KW-0677">Repeat</keyword>
<evidence type="ECO:0000313" key="10">
    <source>
        <dbReference type="Proteomes" id="UP000703269"/>
    </source>
</evidence>
<dbReference type="AlphaFoldDB" id="A0A9P3GAD3"/>
<feature type="region of interest" description="Disordered" evidence="8">
    <location>
        <begin position="491"/>
        <end position="576"/>
    </location>
</feature>
<dbReference type="PANTHER" id="PTHR16288:SF0">
    <property type="entry name" value="TRNA (GUANINE-N(7)-)-METHYLTRANSFERASE NON-CATALYTIC SUBUNIT WDR4"/>
    <property type="match status" value="1"/>
</dbReference>
<feature type="compositionally biased region" description="Basic and acidic residues" evidence="8">
    <location>
        <begin position="546"/>
        <end position="558"/>
    </location>
</feature>
<evidence type="ECO:0000256" key="1">
    <source>
        <dbReference type="ARBA" id="ARBA00004123"/>
    </source>
</evidence>
<dbReference type="InterPro" id="IPR015943">
    <property type="entry name" value="WD40/YVTN_repeat-like_dom_sf"/>
</dbReference>
<gene>
    <name evidence="9" type="ORF">PsYK624_064440</name>
</gene>
<evidence type="ECO:0000256" key="3">
    <source>
        <dbReference type="ARBA" id="ARBA00022694"/>
    </source>
</evidence>
<accession>A0A9P3GAD3</accession>
<dbReference type="InterPro" id="IPR036322">
    <property type="entry name" value="WD40_repeat_dom_sf"/>
</dbReference>
<dbReference type="PROSITE" id="PS50082">
    <property type="entry name" value="WD_REPEATS_2"/>
    <property type="match status" value="1"/>
</dbReference>
<evidence type="ECO:0000256" key="2">
    <source>
        <dbReference type="ARBA" id="ARBA00022574"/>
    </source>
</evidence>
<feature type="compositionally biased region" description="Basic residues" evidence="8">
    <location>
        <begin position="280"/>
        <end position="292"/>
    </location>
</feature>
<proteinExistence type="inferred from homology"/>
<comment type="similarity">
    <text evidence="6">Belongs to the WD repeat TRM82 family.</text>
</comment>
<feature type="compositionally biased region" description="Acidic residues" evidence="8">
    <location>
        <begin position="298"/>
        <end position="310"/>
    </location>
</feature>
<evidence type="ECO:0000256" key="8">
    <source>
        <dbReference type="SAM" id="MobiDB-lite"/>
    </source>
</evidence>
<comment type="function">
    <text evidence="6">Required for the formation of N(7)-methylguanine at position 46 (m7G46) in tRNA. In the complex, it is required to stabilize and induce conformational changes of the catalytic subunit.</text>
</comment>
<dbReference type="GO" id="GO:0005634">
    <property type="term" value="C:nucleus"/>
    <property type="evidence" value="ECO:0007669"/>
    <property type="project" value="UniProtKB-SubCell"/>
</dbReference>
<feature type="repeat" description="WD" evidence="7">
    <location>
        <begin position="202"/>
        <end position="235"/>
    </location>
</feature>
<protein>
    <submittedName>
        <fullName evidence="9">WD40 repeat-like protein</fullName>
    </submittedName>
</protein>
<evidence type="ECO:0000256" key="6">
    <source>
        <dbReference type="HAMAP-Rule" id="MF_03056"/>
    </source>
</evidence>
<dbReference type="GO" id="GO:0043527">
    <property type="term" value="C:tRNA methyltransferase complex"/>
    <property type="evidence" value="ECO:0007669"/>
    <property type="project" value="TreeGrafter"/>
</dbReference>
<dbReference type="InterPro" id="IPR028884">
    <property type="entry name" value="Trm82"/>
</dbReference>
<evidence type="ECO:0000256" key="5">
    <source>
        <dbReference type="ARBA" id="ARBA00023242"/>
    </source>
</evidence>
<dbReference type="EMBL" id="BPQB01000016">
    <property type="protein sequence ID" value="GJE90315.1"/>
    <property type="molecule type" value="Genomic_DNA"/>
</dbReference>
<dbReference type="SMART" id="SM00320">
    <property type="entry name" value="WD40"/>
    <property type="match status" value="3"/>
</dbReference>
<dbReference type="Proteomes" id="UP000703269">
    <property type="component" value="Unassembled WGS sequence"/>
</dbReference>
<evidence type="ECO:0000313" key="9">
    <source>
        <dbReference type="EMBL" id="GJE90315.1"/>
    </source>
</evidence>
<dbReference type="PANTHER" id="PTHR16288">
    <property type="entry name" value="WD40 REPEAT PROTEIN 4"/>
    <property type="match status" value="1"/>
</dbReference>
<keyword evidence="5 6" id="KW-0539">Nucleus</keyword>
<dbReference type="InterPro" id="IPR001680">
    <property type="entry name" value="WD40_rpt"/>
</dbReference>